<protein>
    <submittedName>
        <fullName evidence="2">Uncharacterized protein</fullName>
    </submittedName>
</protein>
<organism evidence="2 3">
    <name type="scientific">Amycolatopsis rubida</name>
    <dbReference type="NCBI Taxonomy" id="112413"/>
    <lineage>
        <taxon>Bacteria</taxon>
        <taxon>Bacillati</taxon>
        <taxon>Actinomycetota</taxon>
        <taxon>Actinomycetes</taxon>
        <taxon>Pseudonocardiales</taxon>
        <taxon>Pseudonocardiaceae</taxon>
        <taxon>Amycolatopsis</taxon>
    </lineage>
</organism>
<dbReference type="Proteomes" id="UP000199137">
    <property type="component" value="Unassembled WGS sequence"/>
</dbReference>
<dbReference type="Proteomes" id="UP000470404">
    <property type="component" value="Unassembled WGS sequence"/>
</dbReference>
<dbReference type="OrthoDB" id="9877563at2"/>
<sequence length="176" mass="19268">MPSPLLLDACIAINLAATGRSRDIEEVLELKYLMVVPAAKECGSIELAGDLPIVRRAHGGGGQALVAEVLWLIEAEYDMYVELAADVDDGEAATAATAHHRSISAATDDRKARRVMKSLGLAEPVGTPELLRDFEAAAGLPPEETGAMLRDVRDRARYVARRNDPLHDWWEDRLQR</sequence>
<reference evidence="2 3" key="1">
    <citation type="submission" date="2016-10" db="EMBL/GenBank/DDBJ databases">
        <authorList>
            <person name="de Groot N.N."/>
        </authorList>
    </citation>
    <scope>NUCLEOTIDE SEQUENCE [LARGE SCALE GENOMIC DNA]</scope>
    <source>
        <strain evidence="2 3">DSM 44637</strain>
    </source>
</reference>
<reference evidence="1 4" key="2">
    <citation type="submission" date="2020-01" db="EMBL/GenBank/DDBJ databases">
        <title>Insect and environment-associated Actinomycetes.</title>
        <authorList>
            <person name="Currrie C."/>
            <person name="Chevrette M."/>
            <person name="Carlson C."/>
            <person name="Stubbendieck R."/>
            <person name="Wendt-Pienkowski E."/>
        </authorList>
    </citation>
    <scope>NUCLEOTIDE SEQUENCE [LARGE SCALE GENOMIC DNA]</scope>
    <source>
        <strain evidence="1 4">SID8386</strain>
    </source>
</reference>
<evidence type="ECO:0000313" key="3">
    <source>
        <dbReference type="Proteomes" id="UP000199137"/>
    </source>
</evidence>
<evidence type="ECO:0000313" key="2">
    <source>
        <dbReference type="EMBL" id="SFQ53710.1"/>
    </source>
</evidence>
<dbReference type="RefSeq" id="WP_067581113.1">
    <property type="nucleotide sequence ID" value="NZ_FOWC01000014.1"/>
</dbReference>
<proteinExistence type="predicted"/>
<keyword evidence="4" id="KW-1185">Reference proteome</keyword>
<dbReference type="EMBL" id="FOWC01000014">
    <property type="protein sequence ID" value="SFQ53710.1"/>
    <property type="molecule type" value="Genomic_DNA"/>
</dbReference>
<gene>
    <name evidence="1" type="ORF">G3I59_09325</name>
    <name evidence="2" type="ORF">SAMN05421854_114167</name>
</gene>
<accession>A0A1I5ZBC5</accession>
<name>A0A1I5ZBC5_9PSEU</name>
<evidence type="ECO:0000313" key="4">
    <source>
        <dbReference type="Proteomes" id="UP000470404"/>
    </source>
</evidence>
<evidence type="ECO:0000313" key="1">
    <source>
        <dbReference type="EMBL" id="NEC55786.1"/>
    </source>
</evidence>
<dbReference type="STRING" id="112413.SAMN05421854_114167"/>
<dbReference type="AlphaFoldDB" id="A0A1I5ZBC5"/>
<dbReference type="EMBL" id="JAAGNC010000061">
    <property type="protein sequence ID" value="NEC55786.1"/>
    <property type="molecule type" value="Genomic_DNA"/>
</dbReference>